<evidence type="ECO:0000313" key="1">
    <source>
        <dbReference type="EMBL" id="KPO07892.1"/>
    </source>
</evidence>
<evidence type="ECO:0000313" key="2">
    <source>
        <dbReference type="Proteomes" id="UP000050556"/>
    </source>
</evidence>
<dbReference type="AlphaFoldDB" id="A0A0P7LZW4"/>
<sequence>MKIAEVKVSDVVWDANENGKAISAFVTFYGPDDCTRIASVPVNLPYQLDLTLKQVEELAIATAKGTLKAVANTF</sequence>
<accession>A0A0P7LZW4</accession>
<protein>
    <submittedName>
        <fullName evidence="1">Uncharacterized protein</fullName>
    </submittedName>
</protein>
<organism evidence="1 2">
    <name type="scientific">Escherichia coli</name>
    <dbReference type="NCBI Taxonomy" id="562"/>
    <lineage>
        <taxon>Bacteria</taxon>
        <taxon>Pseudomonadati</taxon>
        <taxon>Pseudomonadota</taxon>
        <taxon>Gammaproteobacteria</taxon>
        <taxon>Enterobacterales</taxon>
        <taxon>Enterobacteriaceae</taxon>
        <taxon>Escherichia</taxon>
    </lineage>
</organism>
<reference evidence="1 2" key="1">
    <citation type="journal article" date="2015" name="Front. Microbiol.">
        <title>Genetic determinants of heat resistance in Escherichia coli.</title>
        <authorList>
            <person name="Mercer R.G."/>
            <person name="Zheng J."/>
            <person name="Garcia-Hernandez R."/>
            <person name="Ruan L."/>
            <person name="Ganzle M.G."/>
            <person name="McMullen L.M."/>
        </authorList>
    </citation>
    <scope>NUCLEOTIDE SEQUENCE [LARGE SCALE GENOMIC DNA]</scope>
    <source>
        <strain evidence="1 2">AW1.3</strain>
    </source>
</reference>
<comment type="caution">
    <text evidence="1">The sequence shown here is derived from an EMBL/GenBank/DDBJ whole genome shotgun (WGS) entry which is preliminary data.</text>
</comment>
<dbReference type="Proteomes" id="UP000050556">
    <property type="component" value="Unassembled WGS sequence"/>
</dbReference>
<proteinExistence type="predicted"/>
<name>A0A0P7LZW4_ECOLX</name>
<dbReference type="RefSeq" id="WP_054623552.1">
    <property type="nucleotide sequence ID" value="NZ_JBFCYM010000054.1"/>
</dbReference>
<dbReference type="PATRIC" id="fig|562.7813.peg.5132"/>
<dbReference type="EMBL" id="LDYI01000134">
    <property type="protein sequence ID" value="KPO07892.1"/>
    <property type="molecule type" value="Genomic_DNA"/>
</dbReference>
<gene>
    <name evidence="1" type="ORF">ACU57_19640</name>
</gene>